<comment type="caution">
    <text evidence="2">The sequence shown here is derived from an EMBL/GenBank/DDBJ whole genome shotgun (WGS) entry which is preliminary data.</text>
</comment>
<dbReference type="EMBL" id="JAHZUY010000019">
    <property type="protein sequence ID" value="MBW8269682.1"/>
    <property type="molecule type" value="Genomic_DNA"/>
</dbReference>
<dbReference type="Pfam" id="PF01048">
    <property type="entry name" value="PNP_UDP_1"/>
    <property type="match status" value="1"/>
</dbReference>
<evidence type="ECO:0000259" key="1">
    <source>
        <dbReference type="Pfam" id="PF01048"/>
    </source>
</evidence>
<protein>
    <submittedName>
        <fullName evidence="2">Nucleoside phosphorylase</fullName>
    </submittedName>
</protein>
<dbReference type="SUPFAM" id="SSF53167">
    <property type="entry name" value="Purine and uridine phosphorylases"/>
    <property type="match status" value="1"/>
</dbReference>
<evidence type="ECO:0000313" key="2">
    <source>
        <dbReference type="EMBL" id="MBW8269682.1"/>
    </source>
</evidence>
<proteinExistence type="predicted"/>
<dbReference type="Gene3D" id="3.40.50.1580">
    <property type="entry name" value="Nucleoside phosphorylase domain"/>
    <property type="match status" value="1"/>
</dbReference>
<dbReference type="InterPro" id="IPR000845">
    <property type="entry name" value="Nucleoside_phosphorylase_d"/>
</dbReference>
<dbReference type="RefSeq" id="WP_220117433.1">
    <property type="nucleotide sequence ID" value="NZ_JAHZUY010000019.1"/>
</dbReference>
<name>A0ABS7F233_9PROT</name>
<organism evidence="2 3">
    <name type="scientific">Caldovatus aquaticus</name>
    <dbReference type="NCBI Taxonomy" id="2865671"/>
    <lineage>
        <taxon>Bacteria</taxon>
        <taxon>Pseudomonadati</taxon>
        <taxon>Pseudomonadota</taxon>
        <taxon>Alphaproteobacteria</taxon>
        <taxon>Acetobacterales</taxon>
        <taxon>Roseomonadaceae</taxon>
        <taxon>Caldovatus</taxon>
    </lineage>
</organism>
<evidence type="ECO:0000313" key="3">
    <source>
        <dbReference type="Proteomes" id="UP001519924"/>
    </source>
</evidence>
<reference evidence="2 3" key="1">
    <citation type="submission" date="2021-08" db="EMBL/GenBank/DDBJ databases">
        <title>Caldovatus sediminis gen. nov., sp. nov., a moderately thermophilic bacterium isolated from a hot spring.</title>
        <authorList>
            <person name="Hu C.-J."/>
            <person name="Li W.-J."/>
            <person name="Xian W.-D."/>
        </authorList>
    </citation>
    <scope>NUCLEOTIDE SEQUENCE [LARGE SCALE GENOMIC DNA]</scope>
    <source>
        <strain evidence="2 3">SYSU G05006</strain>
    </source>
</reference>
<dbReference type="Proteomes" id="UP001519924">
    <property type="component" value="Unassembled WGS sequence"/>
</dbReference>
<dbReference type="InterPro" id="IPR035994">
    <property type="entry name" value="Nucleoside_phosphorylase_sf"/>
</dbReference>
<feature type="domain" description="Nucleoside phosphorylase" evidence="1">
    <location>
        <begin position="36"/>
        <end position="157"/>
    </location>
</feature>
<gene>
    <name evidence="2" type="ORF">K1J50_09305</name>
</gene>
<accession>A0ABS7F233</accession>
<sequence>MTPPAPLLVVVGLRREAALLPEGVAVVCTGGDPRRAARLLAARGGAGAVLSFGLAGALDPALGPGTLLAATEIRSACGAVHPADPAWSARLAAVTGARRGPLAGAGAVAATPEAKRALRAATGALAVDLESEPAAAFAAARGVPFAALRAVADTAAEPIPPAALAGVAPDGRAAPLGVLCALARRPGDLADLLRLARRSRAALAALARAAALLGRDLGCRAPALLPLLLLGERLLDMA</sequence>
<keyword evidence="3" id="KW-1185">Reference proteome</keyword>